<dbReference type="Gene3D" id="2.130.10.30">
    <property type="entry name" value="Regulator of chromosome condensation 1/beta-lactamase-inhibitor protein II"/>
    <property type="match status" value="1"/>
</dbReference>
<feature type="repeat" description="RCC1" evidence="3">
    <location>
        <begin position="407"/>
        <end position="463"/>
    </location>
</feature>
<dbReference type="PANTHER" id="PTHR45982:SF1">
    <property type="entry name" value="REGULATOR OF CHROMOSOME CONDENSATION"/>
    <property type="match status" value="1"/>
</dbReference>
<dbReference type="InterPro" id="IPR000408">
    <property type="entry name" value="Reg_chr_condens"/>
</dbReference>
<evidence type="ECO:0000259" key="5">
    <source>
        <dbReference type="Pfam" id="PF25390"/>
    </source>
</evidence>
<feature type="repeat" description="RCC1" evidence="3">
    <location>
        <begin position="464"/>
        <end position="520"/>
    </location>
</feature>
<dbReference type="PROSITE" id="PS00626">
    <property type="entry name" value="RCC1_2"/>
    <property type="match status" value="3"/>
</dbReference>
<feature type="compositionally biased region" description="Basic and acidic residues" evidence="4">
    <location>
        <begin position="172"/>
        <end position="188"/>
    </location>
</feature>
<feature type="compositionally biased region" description="Acidic residues" evidence="4">
    <location>
        <begin position="133"/>
        <end position="153"/>
    </location>
</feature>
<feature type="compositionally biased region" description="Basic and acidic residues" evidence="4">
    <location>
        <begin position="100"/>
        <end position="109"/>
    </location>
</feature>
<feature type="repeat" description="RCC1" evidence="3">
    <location>
        <begin position="218"/>
        <end position="274"/>
    </location>
</feature>
<evidence type="ECO:0000256" key="2">
    <source>
        <dbReference type="ARBA" id="ARBA00022737"/>
    </source>
</evidence>
<dbReference type="PANTHER" id="PTHR45982">
    <property type="entry name" value="REGULATOR OF CHROMOSOME CONDENSATION"/>
    <property type="match status" value="1"/>
</dbReference>
<feature type="compositionally biased region" description="Acidic residues" evidence="4">
    <location>
        <begin position="302"/>
        <end position="313"/>
    </location>
</feature>
<keyword evidence="7" id="KW-1185">Reference proteome</keyword>
<dbReference type="PRINTS" id="PR00633">
    <property type="entry name" value="RCCNDNSATION"/>
</dbReference>
<keyword evidence="1" id="KW-0344">Guanine-nucleotide releasing factor</keyword>
<sequence length="652" mass="69675">METRARKEVINHRRAALDKKAAESKKAEEAAAEKAEKAATTASKKAATTASKKAAAAESKKATATATATKKAPAATKKAATSAPKKATASAPKKKAASASKDESDKENAKSQPKMNGKVNGKVNGAKRKRAAEEEEEEEEEEDKEEHAEDEEEEKKKKAPAKKATRPAPKRAKTDEKDEAKAEAEAKPAKKPRERVHYLPTRRVPTQKPINDVPKQLLDVFVFGEGGNGELGLGAHRNEGKMPIDVKRPRLNKNLQNVVQVACGGMHAAVLTKDNKILTWGVNDLGALGRPTEWDGGLKDVDADDDDKSDVDDSGLNPLESTPDEIDTRHVPDRVVWAQIVAADSATFALTHTGLVYGWGTFRGNDGVIGFSKDVKVQKTPVLINDLTKIKQLAAGSDHILAVDEKNKVYAWGSGQQCQLARKLVDRDSGASLTPAGVGMLPGRAKVAKLACGAFHSFVLDTKGRVIAWGLNNYGELGLDTEVGQDGGTSLRPQIVTSLEDYEIADIAGGSHHSLACTTDGKVLAWGRIDGHQLGLDDDVYNEDNAVFDENGKPRILLQPLVVPGIEGKVVSVAAGTDNSFAVTEDGKVYSWGFSATYQTGQGTQDDIEEPTVIDNSAIRGKKIVWAGSGAQYSIVAAARVETDGDAMDESK</sequence>
<feature type="repeat" description="RCC1" evidence="3">
    <location>
        <begin position="587"/>
        <end position="640"/>
    </location>
</feature>
<evidence type="ECO:0000313" key="6">
    <source>
        <dbReference type="EMBL" id="KAK3945738.1"/>
    </source>
</evidence>
<reference evidence="7" key="1">
    <citation type="journal article" date="2023" name="Mol. Phylogenet. Evol.">
        <title>Genome-scale phylogeny and comparative genomics of the fungal order Sordariales.</title>
        <authorList>
            <person name="Hensen N."/>
            <person name="Bonometti L."/>
            <person name="Westerberg I."/>
            <person name="Brannstrom I.O."/>
            <person name="Guillou S."/>
            <person name="Cros-Aarteil S."/>
            <person name="Calhoun S."/>
            <person name="Haridas S."/>
            <person name="Kuo A."/>
            <person name="Mondo S."/>
            <person name="Pangilinan J."/>
            <person name="Riley R."/>
            <person name="LaButti K."/>
            <person name="Andreopoulos B."/>
            <person name="Lipzen A."/>
            <person name="Chen C."/>
            <person name="Yan M."/>
            <person name="Daum C."/>
            <person name="Ng V."/>
            <person name="Clum A."/>
            <person name="Steindorff A."/>
            <person name="Ohm R.A."/>
            <person name="Martin F."/>
            <person name="Silar P."/>
            <person name="Natvig D.O."/>
            <person name="Lalanne C."/>
            <person name="Gautier V."/>
            <person name="Ament-Velasquez S.L."/>
            <person name="Kruys A."/>
            <person name="Hutchinson M.I."/>
            <person name="Powell A.J."/>
            <person name="Barry K."/>
            <person name="Miller A.N."/>
            <person name="Grigoriev I.V."/>
            <person name="Debuchy R."/>
            <person name="Gladieux P."/>
            <person name="Hiltunen Thoren M."/>
            <person name="Johannesson H."/>
        </authorList>
    </citation>
    <scope>NUCLEOTIDE SEQUENCE [LARGE SCALE GENOMIC DNA]</scope>
    <source>
        <strain evidence="7">CBS 340.73</strain>
    </source>
</reference>
<dbReference type="Pfam" id="PF25390">
    <property type="entry name" value="WD40_RLD"/>
    <property type="match status" value="1"/>
</dbReference>
<name>A0AAN6SA79_9PEZI</name>
<evidence type="ECO:0000313" key="7">
    <source>
        <dbReference type="Proteomes" id="UP001303473"/>
    </source>
</evidence>
<dbReference type="GO" id="GO:0005737">
    <property type="term" value="C:cytoplasm"/>
    <property type="evidence" value="ECO:0007669"/>
    <property type="project" value="TreeGrafter"/>
</dbReference>
<evidence type="ECO:0000256" key="3">
    <source>
        <dbReference type="PROSITE-ProRule" id="PRU00235"/>
    </source>
</evidence>
<feature type="compositionally biased region" description="Low complexity" evidence="4">
    <location>
        <begin position="38"/>
        <end position="91"/>
    </location>
</feature>
<keyword evidence="2" id="KW-0677">Repeat</keyword>
<dbReference type="InterPro" id="IPR051553">
    <property type="entry name" value="Ran_GTPase-activating"/>
</dbReference>
<feature type="region of interest" description="Disordered" evidence="4">
    <location>
        <begin position="296"/>
        <end position="327"/>
    </location>
</feature>
<dbReference type="SUPFAM" id="SSF50985">
    <property type="entry name" value="RCC1/BLIP-II"/>
    <property type="match status" value="1"/>
</dbReference>
<organism evidence="6 7">
    <name type="scientific">Diplogelasinospora grovesii</name>
    <dbReference type="NCBI Taxonomy" id="303347"/>
    <lineage>
        <taxon>Eukaryota</taxon>
        <taxon>Fungi</taxon>
        <taxon>Dikarya</taxon>
        <taxon>Ascomycota</taxon>
        <taxon>Pezizomycotina</taxon>
        <taxon>Sordariomycetes</taxon>
        <taxon>Sordariomycetidae</taxon>
        <taxon>Sordariales</taxon>
        <taxon>Diplogelasinosporaceae</taxon>
        <taxon>Diplogelasinospora</taxon>
    </lineage>
</organism>
<protein>
    <submittedName>
        <fullName evidence="6">Regulator of chromosome condensation protein</fullName>
    </submittedName>
</protein>
<evidence type="ECO:0000256" key="4">
    <source>
        <dbReference type="SAM" id="MobiDB-lite"/>
    </source>
</evidence>
<feature type="compositionally biased region" description="Basic residues" evidence="4">
    <location>
        <begin position="157"/>
        <end position="171"/>
    </location>
</feature>
<dbReference type="PROSITE" id="PS50012">
    <property type="entry name" value="RCC1_3"/>
    <property type="match status" value="6"/>
</dbReference>
<evidence type="ECO:0000256" key="1">
    <source>
        <dbReference type="ARBA" id="ARBA00022658"/>
    </source>
</evidence>
<dbReference type="AlphaFoldDB" id="A0AAN6SA79"/>
<proteinExistence type="predicted"/>
<dbReference type="InterPro" id="IPR009091">
    <property type="entry name" value="RCC1/BLIP-II"/>
</dbReference>
<feature type="repeat" description="RCC1" evidence="3">
    <location>
        <begin position="354"/>
        <end position="406"/>
    </location>
</feature>
<feature type="compositionally biased region" description="Basic and acidic residues" evidence="4">
    <location>
        <begin position="1"/>
        <end position="37"/>
    </location>
</feature>
<feature type="repeat" description="RCC1" evidence="3">
    <location>
        <begin position="521"/>
        <end position="586"/>
    </location>
</feature>
<feature type="region of interest" description="Disordered" evidence="4">
    <location>
        <begin position="1"/>
        <end position="195"/>
    </location>
</feature>
<dbReference type="Proteomes" id="UP001303473">
    <property type="component" value="Unassembled WGS sequence"/>
</dbReference>
<feature type="domain" description="RCC1-like" evidence="5">
    <location>
        <begin position="219"/>
        <end position="636"/>
    </location>
</feature>
<dbReference type="EMBL" id="MU853754">
    <property type="protein sequence ID" value="KAK3945738.1"/>
    <property type="molecule type" value="Genomic_DNA"/>
</dbReference>
<accession>A0AAN6SA79</accession>
<dbReference type="PROSITE" id="PS00625">
    <property type="entry name" value="RCC1_1"/>
    <property type="match status" value="1"/>
</dbReference>
<dbReference type="GO" id="GO:0005085">
    <property type="term" value="F:guanyl-nucleotide exchange factor activity"/>
    <property type="evidence" value="ECO:0007669"/>
    <property type="project" value="TreeGrafter"/>
</dbReference>
<comment type="caution">
    <text evidence="6">The sequence shown here is derived from an EMBL/GenBank/DDBJ whole genome shotgun (WGS) entry which is preliminary data.</text>
</comment>
<gene>
    <name evidence="6" type="ORF">QBC46DRAFT_249322</name>
</gene>
<dbReference type="InterPro" id="IPR058923">
    <property type="entry name" value="RCC1-like_dom"/>
</dbReference>